<keyword evidence="5 6" id="KW-0472">Membrane</keyword>
<dbReference type="GO" id="GO:0005886">
    <property type="term" value="C:plasma membrane"/>
    <property type="evidence" value="ECO:0007669"/>
    <property type="project" value="UniProtKB-SubCell"/>
</dbReference>
<dbReference type="RefSeq" id="WP_221246783.1">
    <property type="nucleotide sequence ID" value="NZ_JACHFJ010000009.1"/>
</dbReference>
<organism evidence="7 8">
    <name type="scientific">Acidocella aromatica</name>
    <dbReference type="NCBI Taxonomy" id="1303579"/>
    <lineage>
        <taxon>Bacteria</taxon>
        <taxon>Pseudomonadati</taxon>
        <taxon>Pseudomonadota</taxon>
        <taxon>Alphaproteobacteria</taxon>
        <taxon>Acetobacterales</taxon>
        <taxon>Acidocellaceae</taxon>
        <taxon>Acidocella</taxon>
    </lineage>
</organism>
<comment type="caution">
    <text evidence="6">Lacks conserved residue(s) required for the propagation of feature annotation.</text>
</comment>
<feature type="transmembrane region" description="Helical" evidence="6">
    <location>
        <begin position="201"/>
        <end position="222"/>
    </location>
</feature>
<proteinExistence type="inferred from homology"/>
<evidence type="ECO:0000313" key="7">
    <source>
        <dbReference type="EMBL" id="MBB5373812.1"/>
    </source>
</evidence>
<evidence type="ECO:0000256" key="5">
    <source>
        <dbReference type="ARBA" id="ARBA00023136"/>
    </source>
</evidence>
<keyword evidence="3 6" id="KW-0812">Transmembrane</keyword>
<evidence type="ECO:0000256" key="2">
    <source>
        <dbReference type="ARBA" id="ARBA00007165"/>
    </source>
</evidence>
<evidence type="ECO:0000256" key="3">
    <source>
        <dbReference type="ARBA" id="ARBA00022692"/>
    </source>
</evidence>
<sequence length="227" mass="24367">MPVKRLLAPGLAALALFAVLIGLGCWQLQRLKWKEGIIAELRAAQNAPPVPLPATPSPYQKVQVTGVWLPGKAALYGDEIHDTPTGPIPGGELIMALQRPSGEVVLVDLGWVPQQTPVALTNLPPNPVGYIHAPLHAGWFSGQDDPAHGLYYTLDPAKIGAGMGLGNVVPYMLIAMGQLPPPGSALPQPAQDLPTPPNNHYQYALTWFGLAAVLVFEFIFFARKRLQ</sequence>
<evidence type="ECO:0000256" key="6">
    <source>
        <dbReference type="RuleBase" id="RU363076"/>
    </source>
</evidence>
<protein>
    <recommendedName>
        <fullName evidence="6">SURF1-like protein</fullName>
    </recommendedName>
</protein>
<name>A0A840VUD7_9PROT</name>
<dbReference type="InterPro" id="IPR002994">
    <property type="entry name" value="Surf1/Shy1"/>
</dbReference>
<comment type="caution">
    <text evidence="7">The sequence shown here is derived from an EMBL/GenBank/DDBJ whole genome shotgun (WGS) entry which is preliminary data.</text>
</comment>
<dbReference type="PANTHER" id="PTHR23427:SF2">
    <property type="entry name" value="SURFEIT LOCUS PROTEIN 1"/>
    <property type="match status" value="1"/>
</dbReference>
<evidence type="ECO:0000313" key="8">
    <source>
        <dbReference type="Proteomes" id="UP000553706"/>
    </source>
</evidence>
<dbReference type="AlphaFoldDB" id="A0A840VUD7"/>
<dbReference type="EMBL" id="JACHFJ010000009">
    <property type="protein sequence ID" value="MBB5373812.1"/>
    <property type="molecule type" value="Genomic_DNA"/>
</dbReference>
<comment type="similarity">
    <text evidence="2 6">Belongs to the SURF1 family.</text>
</comment>
<keyword evidence="6" id="KW-1003">Cell membrane</keyword>
<evidence type="ECO:0000256" key="1">
    <source>
        <dbReference type="ARBA" id="ARBA00004370"/>
    </source>
</evidence>
<dbReference type="PROSITE" id="PS51257">
    <property type="entry name" value="PROKAR_LIPOPROTEIN"/>
    <property type="match status" value="1"/>
</dbReference>
<dbReference type="PANTHER" id="PTHR23427">
    <property type="entry name" value="SURFEIT LOCUS PROTEIN"/>
    <property type="match status" value="1"/>
</dbReference>
<dbReference type="Pfam" id="PF02104">
    <property type="entry name" value="SURF1"/>
    <property type="match status" value="1"/>
</dbReference>
<gene>
    <name evidence="7" type="ORF">HNP71_002077</name>
</gene>
<accession>A0A840VUD7</accession>
<reference evidence="7 8" key="1">
    <citation type="submission" date="2020-08" db="EMBL/GenBank/DDBJ databases">
        <title>Genomic Encyclopedia of Type Strains, Phase IV (KMG-IV): sequencing the most valuable type-strain genomes for metagenomic binning, comparative biology and taxonomic classification.</title>
        <authorList>
            <person name="Goeker M."/>
        </authorList>
    </citation>
    <scope>NUCLEOTIDE SEQUENCE [LARGE SCALE GENOMIC DNA]</scope>
    <source>
        <strain evidence="7 8">DSM 27026</strain>
    </source>
</reference>
<keyword evidence="8" id="KW-1185">Reference proteome</keyword>
<dbReference type="InterPro" id="IPR045214">
    <property type="entry name" value="Surf1/Surf4"/>
</dbReference>
<keyword evidence="4 6" id="KW-1133">Transmembrane helix</keyword>
<comment type="subcellular location">
    <subcellularLocation>
        <location evidence="6">Cell membrane</location>
        <topology evidence="6">Multi-pass membrane protein</topology>
    </subcellularLocation>
    <subcellularLocation>
        <location evidence="1">Membrane</location>
    </subcellularLocation>
</comment>
<evidence type="ECO:0000256" key="4">
    <source>
        <dbReference type="ARBA" id="ARBA00022989"/>
    </source>
</evidence>
<dbReference type="CDD" id="cd06662">
    <property type="entry name" value="SURF1"/>
    <property type="match status" value="1"/>
</dbReference>
<dbReference type="Proteomes" id="UP000553706">
    <property type="component" value="Unassembled WGS sequence"/>
</dbReference>
<dbReference type="PROSITE" id="PS50895">
    <property type="entry name" value="SURF1"/>
    <property type="match status" value="1"/>
</dbReference>